<evidence type="ECO:0000256" key="2">
    <source>
        <dbReference type="ARBA" id="ARBA00004434"/>
    </source>
</evidence>
<comment type="subcellular location">
    <subcellularLocation>
        <location evidence="2">Mitochondrion inner membrane</location>
        <topology evidence="2">Single-pass membrane protein</topology>
    </subcellularLocation>
</comment>
<comment type="function">
    <text evidence="1">Component of the MICOS complex, a large protein complex of the mitochondrial inner membrane that plays crucial roles in the maintenance of crista junctions, inner membrane architecture, and formation of contact sites to the outer membrane.</text>
</comment>
<keyword evidence="7" id="KW-0496">Mitochondrion</keyword>
<keyword evidence="10" id="KW-1185">Reference proteome</keyword>
<name>A0A835WW23_9CHLO</name>
<evidence type="ECO:0000256" key="5">
    <source>
        <dbReference type="ARBA" id="ARBA00022792"/>
    </source>
</evidence>
<evidence type="ECO:0000256" key="3">
    <source>
        <dbReference type="ARBA" id="ARBA00006792"/>
    </source>
</evidence>
<evidence type="ECO:0000256" key="6">
    <source>
        <dbReference type="ARBA" id="ARBA00022989"/>
    </source>
</evidence>
<proteinExistence type="inferred from homology"/>
<evidence type="ECO:0000256" key="7">
    <source>
        <dbReference type="ARBA" id="ARBA00023128"/>
    </source>
</evidence>
<evidence type="ECO:0000256" key="4">
    <source>
        <dbReference type="ARBA" id="ARBA00022692"/>
    </source>
</evidence>
<reference evidence="9" key="1">
    <citation type="journal article" date="2020" name="bioRxiv">
        <title>Comparative genomics of Chlamydomonas.</title>
        <authorList>
            <person name="Craig R.J."/>
            <person name="Hasan A.R."/>
            <person name="Ness R.W."/>
            <person name="Keightley P.D."/>
        </authorList>
    </citation>
    <scope>NUCLEOTIDE SEQUENCE</scope>
    <source>
        <strain evidence="9">CCAP 11/173</strain>
    </source>
</reference>
<evidence type="ECO:0000256" key="1">
    <source>
        <dbReference type="ARBA" id="ARBA00002689"/>
    </source>
</evidence>
<dbReference type="AlphaFoldDB" id="A0A835WW23"/>
<evidence type="ECO:0000313" key="9">
    <source>
        <dbReference type="EMBL" id="KAG2453706.1"/>
    </source>
</evidence>
<keyword evidence="4" id="KW-0812">Transmembrane</keyword>
<keyword evidence="8" id="KW-0472">Membrane</keyword>
<keyword evidence="6" id="KW-1133">Transmembrane helix</keyword>
<gene>
    <name evidence="9" type="ORF">HYH02_001918</name>
</gene>
<dbReference type="GO" id="GO:0061617">
    <property type="term" value="C:MICOS complex"/>
    <property type="evidence" value="ECO:0007669"/>
    <property type="project" value="InterPro"/>
</dbReference>
<comment type="caution">
    <text evidence="9">The sequence shown here is derived from an EMBL/GenBank/DDBJ whole genome shotgun (WGS) entry which is preliminary data.</text>
</comment>
<dbReference type="InterPro" id="IPR007512">
    <property type="entry name" value="Mic10"/>
</dbReference>
<evidence type="ECO:0000256" key="8">
    <source>
        <dbReference type="ARBA" id="ARBA00023136"/>
    </source>
</evidence>
<evidence type="ECO:0000313" key="10">
    <source>
        <dbReference type="Proteomes" id="UP000613740"/>
    </source>
</evidence>
<dbReference type="EMBL" id="JAEHOD010000003">
    <property type="protein sequence ID" value="KAG2453706.1"/>
    <property type="molecule type" value="Genomic_DNA"/>
</dbReference>
<dbReference type="Pfam" id="PF04418">
    <property type="entry name" value="DUF543"/>
    <property type="match status" value="1"/>
</dbReference>
<sequence>MAKEQKVLAKELALDAKYDQLFETTLRRTVYGTGVAGLLSLLVLRGGQSRAILTSFGAGAGFGSAWQKCSQEFDDLVPELLKTK</sequence>
<dbReference type="Proteomes" id="UP000613740">
    <property type="component" value="Unassembled WGS sequence"/>
</dbReference>
<dbReference type="OrthoDB" id="1916310at2759"/>
<dbReference type="PANTHER" id="PTHR21304:SF0">
    <property type="entry name" value="MICOS COMPLEX SUBUNIT MIC10"/>
    <property type="match status" value="1"/>
</dbReference>
<comment type="similarity">
    <text evidence="3">Belongs to the MICOS complex subunit Mic10 family.</text>
</comment>
<dbReference type="PANTHER" id="PTHR21304">
    <property type="entry name" value="MICOS COMPLEX SUBUNIT MIC10"/>
    <property type="match status" value="1"/>
</dbReference>
<organism evidence="9 10">
    <name type="scientific">Chlamydomonas schloesseri</name>
    <dbReference type="NCBI Taxonomy" id="2026947"/>
    <lineage>
        <taxon>Eukaryota</taxon>
        <taxon>Viridiplantae</taxon>
        <taxon>Chlorophyta</taxon>
        <taxon>core chlorophytes</taxon>
        <taxon>Chlorophyceae</taxon>
        <taxon>CS clade</taxon>
        <taxon>Chlamydomonadales</taxon>
        <taxon>Chlamydomonadaceae</taxon>
        <taxon>Chlamydomonas</taxon>
    </lineage>
</organism>
<evidence type="ECO:0008006" key="11">
    <source>
        <dbReference type="Google" id="ProtNLM"/>
    </source>
</evidence>
<keyword evidence="5" id="KW-0999">Mitochondrion inner membrane</keyword>
<protein>
    <recommendedName>
        <fullName evidence="11">MICOS complex subunit MIC10</fullName>
    </recommendedName>
</protein>
<accession>A0A835WW23</accession>